<feature type="signal peptide" evidence="1">
    <location>
        <begin position="1"/>
        <end position="22"/>
    </location>
</feature>
<sequence length="114" mass="13275">MIEFVRKTLALLLCVWVLGCQAADQKVTMKNLDQFKECLSSELVPGIPKSHVQDHLTALDLEYSYVEREKTFYAIVPKVGRYRIIYETSLLIRIKLDEEDKVKNIEYELEHTGL</sequence>
<dbReference type="EMBL" id="PIPJ01000015">
    <property type="protein sequence ID" value="RUO18182.1"/>
    <property type="molecule type" value="Genomic_DNA"/>
</dbReference>
<feature type="chain" id="PRO_5019070454" description="Lipoprotein" evidence="1">
    <location>
        <begin position="23"/>
        <end position="114"/>
    </location>
</feature>
<dbReference type="OrthoDB" id="9856385at2"/>
<dbReference type="AlphaFoldDB" id="A0A432VPY2"/>
<comment type="caution">
    <text evidence="2">The sequence shown here is derived from an EMBL/GenBank/DDBJ whole genome shotgun (WGS) entry which is preliminary data.</text>
</comment>
<gene>
    <name evidence="2" type="ORF">CWE08_11900</name>
</gene>
<evidence type="ECO:0008006" key="4">
    <source>
        <dbReference type="Google" id="ProtNLM"/>
    </source>
</evidence>
<evidence type="ECO:0000256" key="1">
    <source>
        <dbReference type="SAM" id="SignalP"/>
    </source>
</evidence>
<dbReference type="PROSITE" id="PS51257">
    <property type="entry name" value="PROKAR_LIPOPROTEIN"/>
    <property type="match status" value="1"/>
</dbReference>
<reference evidence="3" key="1">
    <citation type="journal article" date="2018" name="Front. Microbiol.">
        <title>Genome-Based Analysis Reveals the Taxonomy and Diversity of the Family Idiomarinaceae.</title>
        <authorList>
            <person name="Liu Y."/>
            <person name="Lai Q."/>
            <person name="Shao Z."/>
        </authorList>
    </citation>
    <scope>NUCLEOTIDE SEQUENCE [LARGE SCALE GENOMIC DNA]</scope>
    <source>
        <strain evidence="3">GBPy7</strain>
    </source>
</reference>
<protein>
    <recommendedName>
        <fullName evidence="4">Lipoprotein</fullName>
    </recommendedName>
</protein>
<accession>A0A432VPY2</accession>
<dbReference type="Proteomes" id="UP000288395">
    <property type="component" value="Unassembled WGS sequence"/>
</dbReference>
<organism evidence="2 3">
    <name type="scientific">Aliidiomarina iranensis</name>
    <dbReference type="NCBI Taxonomy" id="1434071"/>
    <lineage>
        <taxon>Bacteria</taxon>
        <taxon>Pseudomonadati</taxon>
        <taxon>Pseudomonadota</taxon>
        <taxon>Gammaproteobacteria</taxon>
        <taxon>Alteromonadales</taxon>
        <taxon>Idiomarinaceae</taxon>
        <taxon>Aliidiomarina</taxon>
    </lineage>
</organism>
<evidence type="ECO:0000313" key="3">
    <source>
        <dbReference type="Proteomes" id="UP000288395"/>
    </source>
</evidence>
<name>A0A432VPY2_9GAMM</name>
<evidence type="ECO:0000313" key="2">
    <source>
        <dbReference type="EMBL" id="RUO18182.1"/>
    </source>
</evidence>
<keyword evidence="1" id="KW-0732">Signal</keyword>
<dbReference type="RefSeq" id="WP_126768482.1">
    <property type="nucleotide sequence ID" value="NZ_PIPJ01000015.1"/>
</dbReference>
<keyword evidence="3" id="KW-1185">Reference proteome</keyword>
<proteinExistence type="predicted"/>